<dbReference type="VEuPathDB" id="FungiDB:BCV72DRAFT_191213"/>
<feature type="non-terminal residue" evidence="1">
    <location>
        <position position="1"/>
    </location>
</feature>
<dbReference type="EMBL" id="KV921856">
    <property type="protein sequence ID" value="ORE11573.1"/>
    <property type="molecule type" value="Genomic_DNA"/>
</dbReference>
<feature type="non-terminal residue" evidence="1">
    <location>
        <position position="101"/>
    </location>
</feature>
<dbReference type="AlphaFoldDB" id="A0A1X0RHN3"/>
<accession>A0A1X0RHN3</accession>
<proteinExistence type="predicted"/>
<name>A0A1X0RHN3_RHIZD</name>
<dbReference type="Proteomes" id="UP000242414">
    <property type="component" value="Unassembled WGS sequence"/>
</dbReference>
<reference evidence="1" key="1">
    <citation type="journal article" date="2016" name="Proc. Natl. Acad. Sci. U.S.A.">
        <title>Lipid metabolic changes in an early divergent fungus govern the establishment of a mutualistic symbiosis with endobacteria.</title>
        <authorList>
            <person name="Lastovetsky O.A."/>
            <person name="Gaspar M.L."/>
            <person name="Mondo S.J."/>
            <person name="LaButti K.M."/>
            <person name="Sandor L."/>
            <person name="Grigoriev I.V."/>
            <person name="Henry S.A."/>
            <person name="Pawlowska T.E."/>
        </authorList>
    </citation>
    <scope>NUCLEOTIDE SEQUENCE [LARGE SCALE GENOMIC DNA]</scope>
    <source>
        <strain evidence="1">ATCC 52814</strain>
    </source>
</reference>
<gene>
    <name evidence="1" type="ORF">BCV72DRAFT_191213</name>
</gene>
<protein>
    <submittedName>
        <fullName evidence="1">Uncharacterized protein</fullName>
    </submittedName>
</protein>
<sequence length="101" mass="12103">LKKHGFQIFFIDEYKASRCCPTRLNESLHTFRRIPNPRPYQREQHSTVVCHGLLRCTNLYYRPVMTASDGYRLWNRDVAACLICMHILRGFRRNSMVSHRF</sequence>
<evidence type="ECO:0000313" key="1">
    <source>
        <dbReference type="EMBL" id="ORE11573.1"/>
    </source>
</evidence>
<organism evidence="1">
    <name type="scientific">Rhizopus microsporus var. microsporus</name>
    <dbReference type="NCBI Taxonomy" id="86635"/>
    <lineage>
        <taxon>Eukaryota</taxon>
        <taxon>Fungi</taxon>
        <taxon>Fungi incertae sedis</taxon>
        <taxon>Mucoromycota</taxon>
        <taxon>Mucoromycotina</taxon>
        <taxon>Mucoromycetes</taxon>
        <taxon>Mucorales</taxon>
        <taxon>Mucorineae</taxon>
        <taxon>Rhizopodaceae</taxon>
        <taxon>Rhizopus</taxon>
    </lineage>
</organism>